<evidence type="ECO:0000313" key="13">
    <source>
        <dbReference type="Proteomes" id="UP000051841"/>
    </source>
</evidence>
<dbReference type="FunFam" id="3.30.300.20:FF:000002">
    <property type="entry name" value="Transcription termination/antitermination protein NusA"/>
    <property type="match status" value="1"/>
</dbReference>
<dbReference type="SUPFAM" id="SSF50249">
    <property type="entry name" value="Nucleic acid-binding proteins"/>
    <property type="match status" value="1"/>
</dbReference>
<dbReference type="PANTHER" id="PTHR22648">
    <property type="entry name" value="TRANSCRIPTION TERMINATION FACTOR NUSA"/>
    <property type="match status" value="1"/>
</dbReference>
<feature type="domain" description="S1 motif" evidence="10">
    <location>
        <begin position="142"/>
        <end position="208"/>
    </location>
</feature>
<dbReference type="CDD" id="cd02134">
    <property type="entry name" value="KH-II_NusA_rpt1"/>
    <property type="match status" value="1"/>
</dbReference>
<feature type="domain" description="K Homology" evidence="11">
    <location>
        <begin position="312"/>
        <end position="373"/>
    </location>
</feature>
<comment type="similarity">
    <text evidence="7">Belongs to the NusA family.</text>
</comment>
<dbReference type="CDD" id="cd22529">
    <property type="entry name" value="KH-II_NusA_rpt2"/>
    <property type="match status" value="1"/>
</dbReference>
<dbReference type="FunFam" id="3.30.300.20:FF:000005">
    <property type="entry name" value="Transcription termination/antitermination protein NusA"/>
    <property type="match status" value="1"/>
</dbReference>
<evidence type="ECO:0000256" key="4">
    <source>
        <dbReference type="ARBA" id="ARBA00022884"/>
    </source>
</evidence>
<dbReference type="GO" id="GO:0031564">
    <property type="term" value="P:transcription antitermination"/>
    <property type="evidence" value="ECO:0007669"/>
    <property type="project" value="UniProtKB-UniRule"/>
</dbReference>
<dbReference type="Pfam" id="PF00575">
    <property type="entry name" value="S1"/>
    <property type="match status" value="1"/>
</dbReference>
<name>A0A0R2HNW3_9FIRM</name>
<dbReference type="InterPro" id="IPR009019">
    <property type="entry name" value="KH_sf_prok-type"/>
</dbReference>
<feature type="compositionally biased region" description="Acidic residues" evidence="9">
    <location>
        <begin position="422"/>
        <end position="434"/>
    </location>
</feature>
<comment type="caution">
    <text evidence="12">The sequence shown here is derived from an EMBL/GenBank/DDBJ whole genome shotgun (WGS) entry which is preliminary data.</text>
</comment>
<dbReference type="InterPro" id="IPR058582">
    <property type="entry name" value="KH_NusA_2nd"/>
</dbReference>
<evidence type="ECO:0000256" key="6">
    <source>
        <dbReference type="ARBA" id="ARBA00023163"/>
    </source>
</evidence>
<evidence type="ECO:0000256" key="5">
    <source>
        <dbReference type="ARBA" id="ARBA00023015"/>
    </source>
</evidence>
<dbReference type="GO" id="GO:0006353">
    <property type="term" value="P:DNA-templated transcription termination"/>
    <property type="evidence" value="ECO:0007669"/>
    <property type="project" value="UniProtKB-UniRule"/>
</dbReference>
<protein>
    <recommendedName>
        <fullName evidence="7">Transcription termination/antitermination protein NusA</fullName>
    </recommendedName>
</protein>
<comment type="subunit">
    <text evidence="7">Monomer. Binds directly to the core enzyme of the DNA-dependent RNA polymerase and to nascent RNA.</text>
</comment>
<dbReference type="Pfam" id="PF13184">
    <property type="entry name" value="KH_NusA_1st"/>
    <property type="match status" value="1"/>
</dbReference>
<keyword evidence="13" id="KW-1185">Reference proteome</keyword>
<keyword evidence="1 7" id="KW-0806">Transcription termination</keyword>
<dbReference type="GO" id="GO:0003700">
    <property type="term" value="F:DNA-binding transcription factor activity"/>
    <property type="evidence" value="ECO:0007669"/>
    <property type="project" value="InterPro"/>
</dbReference>
<keyword evidence="8" id="KW-0175">Coiled coil</keyword>
<dbReference type="InterPro" id="IPR025249">
    <property type="entry name" value="TF_NusA_KH_1st"/>
</dbReference>
<feature type="coiled-coil region" evidence="8">
    <location>
        <begin position="392"/>
        <end position="422"/>
    </location>
</feature>
<keyword evidence="3 7" id="KW-0889">Transcription antitermination</keyword>
<feature type="domain" description="K Homology" evidence="11">
    <location>
        <begin position="238"/>
        <end position="311"/>
    </location>
</feature>
<dbReference type="InterPro" id="IPR036555">
    <property type="entry name" value="NusA_N_sf"/>
</dbReference>
<organism evidence="12 13">
    <name type="scientific">Kandleria vitulina DSM 20405</name>
    <dbReference type="NCBI Taxonomy" id="1410657"/>
    <lineage>
        <taxon>Bacteria</taxon>
        <taxon>Bacillati</taxon>
        <taxon>Bacillota</taxon>
        <taxon>Erysipelotrichia</taxon>
        <taxon>Erysipelotrichales</taxon>
        <taxon>Coprobacillaceae</taxon>
        <taxon>Kandleria</taxon>
    </lineage>
</organism>
<dbReference type="Gene3D" id="2.40.50.140">
    <property type="entry name" value="Nucleic acid-binding proteins"/>
    <property type="match status" value="1"/>
</dbReference>
<evidence type="ECO:0000256" key="9">
    <source>
        <dbReference type="SAM" id="MobiDB-lite"/>
    </source>
</evidence>
<evidence type="ECO:0000259" key="10">
    <source>
        <dbReference type="SMART" id="SM00316"/>
    </source>
</evidence>
<dbReference type="GO" id="GO:0003746">
    <property type="term" value="F:translation elongation factor activity"/>
    <property type="evidence" value="ECO:0007669"/>
    <property type="project" value="UniProtKB-KW"/>
</dbReference>
<dbReference type="Pfam" id="PF08529">
    <property type="entry name" value="NusA_N"/>
    <property type="match status" value="1"/>
</dbReference>
<evidence type="ECO:0000256" key="1">
    <source>
        <dbReference type="ARBA" id="ARBA00022472"/>
    </source>
</evidence>
<reference evidence="12 13" key="1">
    <citation type="journal article" date="2015" name="Genome Announc.">
        <title>Expanding the biotechnology potential of lactobacilli through comparative genomics of 213 strains and associated genera.</title>
        <authorList>
            <person name="Sun Z."/>
            <person name="Harris H.M."/>
            <person name="McCann A."/>
            <person name="Guo C."/>
            <person name="Argimon S."/>
            <person name="Zhang W."/>
            <person name="Yang X."/>
            <person name="Jeffery I.B."/>
            <person name="Cooney J.C."/>
            <person name="Kagawa T.F."/>
            <person name="Liu W."/>
            <person name="Song Y."/>
            <person name="Salvetti E."/>
            <person name="Wrobel A."/>
            <person name="Rasinkangas P."/>
            <person name="Parkhill J."/>
            <person name="Rea M.C."/>
            <person name="O'Sullivan O."/>
            <person name="Ritari J."/>
            <person name="Douillard F.P."/>
            <person name="Paul Ross R."/>
            <person name="Yang R."/>
            <person name="Briner A.E."/>
            <person name="Felis G.E."/>
            <person name="de Vos W.M."/>
            <person name="Barrangou R."/>
            <person name="Klaenhammer T.R."/>
            <person name="Caufield P.W."/>
            <person name="Cui Y."/>
            <person name="Zhang H."/>
            <person name="O'Toole P.W."/>
        </authorList>
    </citation>
    <scope>NUCLEOTIDE SEQUENCE [LARGE SCALE GENOMIC DNA]</scope>
    <source>
        <strain evidence="12 13">DSM 20405</strain>
    </source>
</reference>
<keyword evidence="5 7" id="KW-0805">Transcription regulation</keyword>
<dbReference type="InterPro" id="IPR004087">
    <property type="entry name" value="KH_dom"/>
</dbReference>
<evidence type="ECO:0000256" key="3">
    <source>
        <dbReference type="ARBA" id="ARBA00022814"/>
    </source>
</evidence>
<dbReference type="RefSeq" id="WP_031588626.1">
    <property type="nucleotide sequence ID" value="NZ_JNKN01000004.1"/>
</dbReference>
<keyword evidence="6 7" id="KW-0804">Transcription</keyword>
<dbReference type="AlphaFoldDB" id="A0A0R2HNW3"/>
<dbReference type="InterPro" id="IPR013735">
    <property type="entry name" value="TF_NusA_N"/>
</dbReference>
<comment type="subcellular location">
    <subcellularLocation>
        <location evidence="7">Cytoplasm</location>
    </subcellularLocation>
</comment>
<evidence type="ECO:0000259" key="11">
    <source>
        <dbReference type="SMART" id="SM00322"/>
    </source>
</evidence>
<dbReference type="SMART" id="SM00322">
    <property type="entry name" value="KH"/>
    <property type="match status" value="2"/>
</dbReference>
<evidence type="ECO:0000256" key="2">
    <source>
        <dbReference type="ARBA" id="ARBA00022490"/>
    </source>
</evidence>
<dbReference type="Pfam" id="PF26594">
    <property type="entry name" value="KH_NusA_2nd"/>
    <property type="match status" value="1"/>
</dbReference>
<dbReference type="InterPro" id="IPR012340">
    <property type="entry name" value="NA-bd_OB-fold"/>
</dbReference>
<evidence type="ECO:0000256" key="7">
    <source>
        <dbReference type="HAMAP-Rule" id="MF_00945"/>
    </source>
</evidence>
<dbReference type="PANTHER" id="PTHR22648:SF0">
    <property type="entry name" value="TRANSCRIPTION TERMINATION_ANTITERMINATION PROTEIN NUSA"/>
    <property type="match status" value="1"/>
</dbReference>
<dbReference type="InterPro" id="IPR030842">
    <property type="entry name" value="TF_NusA_bacterial"/>
</dbReference>
<dbReference type="InterPro" id="IPR003029">
    <property type="entry name" value="S1_domain"/>
</dbReference>
<feature type="region of interest" description="Disordered" evidence="9">
    <location>
        <begin position="422"/>
        <end position="453"/>
    </location>
</feature>
<gene>
    <name evidence="7" type="primary">nusA</name>
    <name evidence="12" type="ORF">IV49_GL001143</name>
</gene>
<keyword evidence="12" id="KW-0251">Elongation factor</keyword>
<dbReference type="Gene3D" id="3.30.1480.10">
    <property type="entry name" value="NusA, N-terminal domain"/>
    <property type="match status" value="1"/>
</dbReference>
<dbReference type="NCBIfam" id="TIGR01953">
    <property type="entry name" value="NusA"/>
    <property type="match status" value="1"/>
</dbReference>
<keyword evidence="12" id="KW-0648">Protein biosynthesis</keyword>
<dbReference type="InterPro" id="IPR010213">
    <property type="entry name" value="TF_NusA"/>
</dbReference>
<dbReference type="SUPFAM" id="SSF69705">
    <property type="entry name" value="Transcription factor NusA, N-terminal domain"/>
    <property type="match status" value="1"/>
</dbReference>
<evidence type="ECO:0000313" key="12">
    <source>
        <dbReference type="EMBL" id="KRN51069.1"/>
    </source>
</evidence>
<comment type="function">
    <text evidence="7">Participates in both transcription termination and antitermination.</text>
</comment>
<dbReference type="Gene3D" id="3.30.300.20">
    <property type="match status" value="2"/>
</dbReference>
<evidence type="ECO:0000256" key="8">
    <source>
        <dbReference type="SAM" id="Coils"/>
    </source>
</evidence>
<dbReference type="GO" id="GO:0005829">
    <property type="term" value="C:cytosol"/>
    <property type="evidence" value="ECO:0007669"/>
    <property type="project" value="TreeGrafter"/>
</dbReference>
<dbReference type="SMART" id="SM00316">
    <property type="entry name" value="S1"/>
    <property type="match status" value="1"/>
</dbReference>
<dbReference type="SUPFAM" id="SSF54814">
    <property type="entry name" value="Prokaryotic type KH domain (KH-domain type II)"/>
    <property type="match status" value="2"/>
</dbReference>
<dbReference type="CDD" id="cd04455">
    <property type="entry name" value="S1_NusA"/>
    <property type="match status" value="1"/>
</dbReference>
<proteinExistence type="inferred from homology"/>
<sequence length="453" mass="51030">MARKKVDAATKAFIKALDALEEERGITKATVLDALKEALEKSYKKNYLGPDSIVNVEIDEETGKIRLFEIKHVVDDVMDEDYELSEEEAKEIDPKYEVGDDVITEVSPEVFGRLAAIQTKQILRQKIREAEKEALYNEYVDKKDDIITGIVDRVEERFAIINIGKTGALLPLNAQIPGEVINEGQHLKVYVSDVEKTTKGTHIGVSRTEPGLVKRLFEMEVPEIYDGTVEIKSVSREPGERSKIAVFTDNEDIDPIGACVGPKGTRVRNVVTELNGEMIDIISWDEDPITFISNALSPAQVATVKINEEENSALVVVPDNQLSLAIGKRGQNARLAVRLTGWKIDIKSESEIAEEGIDLDADEAMNNELLAAMEETHQDDALVAESFDEESFDEEESINVDIEALREEHEEEDTDYVKVIAEEDEAFEEENEPEYDPKFDEDIDYDEYDKYYD</sequence>
<keyword evidence="4 7" id="KW-0694">RNA-binding</keyword>
<dbReference type="PROSITE" id="PS50084">
    <property type="entry name" value="KH_TYPE_1"/>
    <property type="match status" value="1"/>
</dbReference>
<dbReference type="Proteomes" id="UP000051841">
    <property type="component" value="Unassembled WGS sequence"/>
</dbReference>
<dbReference type="PATRIC" id="fig|1410657.5.peg.1184"/>
<accession>A0A0R2HNW3</accession>
<dbReference type="GO" id="GO:0003723">
    <property type="term" value="F:RNA binding"/>
    <property type="evidence" value="ECO:0007669"/>
    <property type="project" value="UniProtKB-UniRule"/>
</dbReference>
<keyword evidence="2 7" id="KW-0963">Cytoplasm</keyword>
<dbReference type="InterPro" id="IPR015946">
    <property type="entry name" value="KH_dom-like_a/b"/>
</dbReference>
<dbReference type="EMBL" id="JQBL01000003">
    <property type="protein sequence ID" value="KRN51069.1"/>
    <property type="molecule type" value="Genomic_DNA"/>
</dbReference>
<dbReference type="HAMAP" id="MF_00945_B">
    <property type="entry name" value="NusA_B"/>
    <property type="match status" value="1"/>
</dbReference>